<feature type="transmembrane region" description="Helical" evidence="7">
    <location>
        <begin position="127"/>
        <end position="147"/>
    </location>
</feature>
<dbReference type="Gene3D" id="1.20.1540.10">
    <property type="entry name" value="Rhomboid-like"/>
    <property type="match status" value="1"/>
</dbReference>
<dbReference type="STRING" id="717606.PaecuDRAFT_0173"/>
<dbReference type="AlphaFoldDB" id="E0I2Z8"/>
<organism evidence="9 10">
    <name type="scientific">Paenibacillus curdlanolyticus YK9</name>
    <dbReference type="NCBI Taxonomy" id="717606"/>
    <lineage>
        <taxon>Bacteria</taxon>
        <taxon>Bacillati</taxon>
        <taxon>Bacillota</taxon>
        <taxon>Bacilli</taxon>
        <taxon>Bacillales</taxon>
        <taxon>Paenibacillaceae</taxon>
        <taxon>Paenibacillus</taxon>
    </lineage>
</organism>
<feature type="transmembrane region" description="Helical" evidence="7">
    <location>
        <begin position="103"/>
        <end position="121"/>
    </location>
</feature>
<feature type="transmembrane region" description="Helical" evidence="7">
    <location>
        <begin position="180"/>
        <end position="197"/>
    </location>
</feature>
<feature type="transmembrane region" description="Helical" evidence="7">
    <location>
        <begin position="12"/>
        <end position="35"/>
    </location>
</feature>
<keyword evidence="5 7" id="KW-1133">Transmembrane helix</keyword>
<dbReference type="PANTHER" id="PTHR43731">
    <property type="entry name" value="RHOMBOID PROTEASE"/>
    <property type="match status" value="1"/>
</dbReference>
<keyword evidence="3 7" id="KW-0812">Transmembrane</keyword>
<evidence type="ECO:0000256" key="5">
    <source>
        <dbReference type="ARBA" id="ARBA00022989"/>
    </source>
</evidence>
<dbReference type="Proteomes" id="UP000005387">
    <property type="component" value="Unassembled WGS sequence"/>
</dbReference>
<evidence type="ECO:0000256" key="7">
    <source>
        <dbReference type="SAM" id="Phobius"/>
    </source>
</evidence>
<dbReference type="OrthoDB" id="9813074at2"/>
<sequence length="204" mass="23162">MIFLRYETFRGYLRMYPVTALIVAINIVMFIITMLNGGSEDGYTLYRFGAFLQTEDDPFGLDEPWRYVTAIFLHAGFMHLFYNLISLIIFAPPLERLLGHVRYGLFFIVTGVVGNLFSALFHHGEVLSVGASGAIYGVYGAFLFLSVFGKHRLDEGSRKTVYSILIFGLIYSFLVPTINIWAHVGGGIAGFVLYGWFERKQLRR</sequence>
<gene>
    <name evidence="9" type="ORF">PaecuDRAFT_0173</name>
</gene>
<dbReference type="InterPro" id="IPR050925">
    <property type="entry name" value="Rhomboid_protease_S54"/>
</dbReference>
<dbReference type="InterPro" id="IPR022764">
    <property type="entry name" value="Peptidase_S54_rhomboid_dom"/>
</dbReference>
<dbReference type="Pfam" id="PF01694">
    <property type="entry name" value="Rhomboid"/>
    <property type="match status" value="1"/>
</dbReference>
<evidence type="ECO:0000256" key="3">
    <source>
        <dbReference type="ARBA" id="ARBA00022692"/>
    </source>
</evidence>
<feature type="transmembrane region" description="Helical" evidence="7">
    <location>
        <begin position="159"/>
        <end position="174"/>
    </location>
</feature>
<proteinExistence type="inferred from homology"/>
<comment type="subcellular location">
    <subcellularLocation>
        <location evidence="1">Membrane</location>
        <topology evidence="1">Multi-pass membrane protein</topology>
    </subcellularLocation>
</comment>
<name>E0I2Z8_9BACL</name>
<evidence type="ECO:0000259" key="8">
    <source>
        <dbReference type="Pfam" id="PF01694"/>
    </source>
</evidence>
<dbReference type="GO" id="GO:0016020">
    <property type="term" value="C:membrane"/>
    <property type="evidence" value="ECO:0007669"/>
    <property type="project" value="UniProtKB-SubCell"/>
</dbReference>
<dbReference type="eggNOG" id="COG0705">
    <property type="taxonomic scope" value="Bacteria"/>
</dbReference>
<comment type="similarity">
    <text evidence="2">Belongs to the peptidase S54 family.</text>
</comment>
<dbReference type="EMBL" id="AEDD01000001">
    <property type="protein sequence ID" value="EFM12662.1"/>
    <property type="molecule type" value="Genomic_DNA"/>
</dbReference>
<reference evidence="9 10" key="1">
    <citation type="submission" date="2010-07" db="EMBL/GenBank/DDBJ databases">
        <title>The draft genome of Paenibacillus curdlanolyticus YK9.</title>
        <authorList>
            <consortium name="US DOE Joint Genome Institute (JGI-PGF)"/>
            <person name="Lucas S."/>
            <person name="Copeland A."/>
            <person name="Lapidus A."/>
            <person name="Cheng J.-F."/>
            <person name="Bruce D."/>
            <person name="Goodwin L."/>
            <person name="Pitluck S."/>
            <person name="Land M.L."/>
            <person name="Hauser L."/>
            <person name="Chang Y.-J."/>
            <person name="Jeffries C."/>
            <person name="Anderson I.J."/>
            <person name="Johnson E."/>
            <person name="Loganathan U."/>
            <person name="Mulhopadhyay B."/>
            <person name="Kyrpides N."/>
            <person name="Woyke T.J."/>
        </authorList>
    </citation>
    <scope>NUCLEOTIDE SEQUENCE [LARGE SCALE GENOMIC DNA]</scope>
    <source>
        <strain evidence="9 10">YK9</strain>
    </source>
</reference>
<keyword evidence="6 7" id="KW-0472">Membrane</keyword>
<evidence type="ECO:0000256" key="1">
    <source>
        <dbReference type="ARBA" id="ARBA00004141"/>
    </source>
</evidence>
<accession>E0I2Z8</accession>
<dbReference type="MEROPS" id="S54.A18"/>
<feature type="transmembrane region" description="Helical" evidence="7">
    <location>
        <begin position="67"/>
        <end position="91"/>
    </location>
</feature>
<evidence type="ECO:0000313" key="9">
    <source>
        <dbReference type="EMBL" id="EFM12662.1"/>
    </source>
</evidence>
<dbReference type="InterPro" id="IPR035952">
    <property type="entry name" value="Rhomboid-like_sf"/>
</dbReference>
<dbReference type="GO" id="GO:0004252">
    <property type="term" value="F:serine-type endopeptidase activity"/>
    <property type="evidence" value="ECO:0007669"/>
    <property type="project" value="InterPro"/>
</dbReference>
<evidence type="ECO:0000313" key="10">
    <source>
        <dbReference type="Proteomes" id="UP000005387"/>
    </source>
</evidence>
<dbReference type="PANTHER" id="PTHR43731:SF14">
    <property type="entry name" value="PRESENILIN-ASSOCIATED RHOMBOID-LIKE PROTEIN, MITOCHONDRIAL"/>
    <property type="match status" value="1"/>
</dbReference>
<dbReference type="SUPFAM" id="SSF144091">
    <property type="entry name" value="Rhomboid-like"/>
    <property type="match status" value="1"/>
</dbReference>
<feature type="domain" description="Peptidase S54 rhomboid" evidence="8">
    <location>
        <begin position="63"/>
        <end position="196"/>
    </location>
</feature>
<evidence type="ECO:0000256" key="6">
    <source>
        <dbReference type="ARBA" id="ARBA00023136"/>
    </source>
</evidence>
<evidence type="ECO:0000256" key="2">
    <source>
        <dbReference type="ARBA" id="ARBA00009045"/>
    </source>
</evidence>
<protein>
    <submittedName>
        <fullName evidence="9">Rhomboid family protein</fullName>
    </submittedName>
</protein>
<keyword evidence="4" id="KW-0378">Hydrolase</keyword>
<evidence type="ECO:0000256" key="4">
    <source>
        <dbReference type="ARBA" id="ARBA00022801"/>
    </source>
</evidence>
<dbReference type="RefSeq" id="WP_006036191.1">
    <property type="nucleotide sequence ID" value="NZ_AEDD01000001.1"/>
</dbReference>
<keyword evidence="10" id="KW-1185">Reference proteome</keyword>